<feature type="transmembrane region" description="Helical" evidence="7">
    <location>
        <begin position="162"/>
        <end position="191"/>
    </location>
</feature>
<keyword evidence="3" id="KW-1003">Cell membrane</keyword>
<evidence type="ECO:0000313" key="9">
    <source>
        <dbReference type="EMBL" id="OGY60224.1"/>
    </source>
</evidence>
<dbReference type="EMBL" id="MHIX01000002">
    <property type="protein sequence ID" value="OGY60224.1"/>
    <property type="molecule type" value="Genomic_DNA"/>
</dbReference>
<accession>A0A1G1Z6T0</accession>
<dbReference type="Proteomes" id="UP000178515">
    <property type="component" value="Unassembled WGS sequence"/>
</dbReference>
<dbReference type="PRINTS" id="PR00812">
    <property type="entry name" value="BCTERIALGSPF"/>
</dbReference>
<feature type="domain" description="Type II secretion system protein GspF" evidence="8">
    <location>
        <begin position="20"/>
        <end position="143"/>
    </location>
</feature>
<organism evidence="9 10">
    <name type="scientific">Candidatus Colwellbacteria bacterium RIFCSPHIGHO2_12_FULL_44_17</name>
    <dbReference type="NCBI Taxonomy" id="1797689"/>
    <lineage>
        <taxon>Bacteria</taxon>
        <taxon>Candidatus Colwelliibacteriota</taxon>
    </lineage>
</organism>
<feature type="transmembrane region" description="Helical" evidence="7">
    <location>
        <begin position="119"/>
        <end position="142"/>
    </location>
</feature>
<evidence type="ECO:0000256" key="6">
    <source>
        <dbReference type="ARBA" id="ARBA00023136"/>
    </source>
</evidence>
<comment type="caution">
    <text evidence="9">The sequence shown here is derived from an EMBL/GenBank/DDBJ whole genome shotgun (WGS) entry which is preliminary data.</text>
</comment>
<keyword evidence="5 7" id="KW-1133">Transmembrane helix</keyword>
<dbReference type="InterPro" id="IPR003004">
    <property type="entry name" value="GspF/PilC"/>
</dbReference>
<dbReference type="Gene3D" id="1.20.81.30">
    <property type="entry name" value="Type II secretion system (T2SS), domain F"/>
    <property type="match status" value="2"/>
</dbReference>
<gene>
    <name evidence="9" type="ORF">A3F24_00605</name>
</gene>
<feature type="domain" description="Type II secretion system protein GspF" evidence="8">
    <location>
        <begin position="224"/>
        <end position="346"/>
    </location>
</feature>
<evidence type="ECO:0000256" key="7">
    <source>
        <dbReference type="SAM" id="Phobius"/>
    </source>
</evidence>
<evidence type="ECO:0000256" key="1">
    <source>
        <dbReference type="ARBA" id="ARBA00004651"/>
    </source>
</evidence>
<protein>
    <recommendedName>
        <fullName evidence="8">Type II secretion system protein GspF domain-containing protein</fullName>
    </recommendedName>
</protein>
<reference evidence="9 10" key="1">
    <citation type="journal article" date="2016" name="Nat. Commun.">
        <title>Thousands of microbial genomes shed light on interconnected biogeochemical processes in an aquifer system.</title>
        <authorList>
            <person name="Anantharaman K."/>
            <person name="Brown C.T."/>
            <person name="Hug L.A."/>
            <person name="Sharon I."/>
            <person name="Castelle C.J."/>
            <person name="Probst A.J."/>
            <person name="Thomas B.C."/>
            <person name="Singh A."/>
            <person name="Wilkins M.J."/>
            <person name="Karaoz U."/>
            <person name="Brodie E.L."/>
            <person name="Williams K.H."/>
            <person name="Hubbard S.S."/>
            <person name="Banfield J.F."/>
        </authorList>
    </citation>
    <scope>NUCLEOTIDE SEQUENCE [LARGE SCALE GENOMIC DNA]</scope>
</reference>
<evidence type="ECO:0000313" key="10">
    <source>
        <dbReference type="Proteomes" id="UP000178515"/>
    </source>
</evidence>
<evidence type="ECO:0000256" key="5">
    <source>
        <dbReference type="ARBA" id="ARBA00022989"/>
    </source>
</evidence>
<dbReference type="Pfam" id="PF00482">
    <property type="entry name" value="T2SSF"/>
    <property type="match status" value="2"/>
</dbReference>
<feature type="transmembrane region" description="Helical" evidence="7">
    <location>
        <begin position="327"/>
        <end position="348"/>
    </location>
</feature>
<dbReference type="STRING" id="1797689.A3F24_00605"/>
<keyword evidence="4 7" id="KW-0812">Transmembrane</keyword>
<dbReference type="PANTHER" id="PTHR30012">
    <property type="entry name" value="GENERAL SECRETION PATHWAY PROTEIN"/>
    <property type="match status" value="1"/>
</dbReference>
<proteinExistence type="inferred from homology"/>
<sequence length="356" mass="39773">MSKGGKNLFLTVSLQEKILFAKHLSMALKAGKPIIDSVELIRSQTSSSSMRAILDEVMDDLRNGQFLSYSLERHKRIFGDLFINIVRIGESSGTLVDNLLYIADELKKKQELRRTVRGALIYPAVILVATLGIATGMIVFIFPKILPVFASLRVELPITTRILIVISNVMKAHGLLLFIGIVGGIVGLVFLSRMRAVKYWLQFMILHLPMFKSLAINFNIANITRTLGLLLKTGMKIVEAINITADTMSNLVYQNELKRVGREVGKGEYISKYLSHNQKLFPIIVTNMIEVGENTGNLTDNLFYLSDFYKSEVDAFVKNLSSIIEPILMVVMGTIVGFIALAVITPIYQITQTLTR</sequence>
<comment type="subcellular location">
    <subcellularLocation>
        <location evidence="1">Cell membrane</location>
        <topology evidence="1">Multi-pass membrane protein</topology>
    </subcellularLocation>
</comment>
<dbReference type="InterPro" id="IPR018076">
    <property type="entry name" value="T2SS_GspF_dom"/>
</dbReference>
<dbReference type="AlphaFoldDB" id="A0A1G1Z6T0"/>
<comment type="similarity">
    <text evidence="2">Belongs to the GSP F family.</text>
</comment>
<name>A0A1G1Z6T0_9BACT</name>
<dbReference type="InterPro" id="IPR042094">
    <property type="entry name" value="T2SS_GspF_sf"/>
</dbReference>
<dbReference type="GO" id="GO:0005886">
    <property type="term" value="C:plasma membrane"/>
    <property type="evidence" value="ECO:0007669"/>
    <property type="project" value="UniProtKB-SubCell"/>
</dbReference>
<keyword evidence="6 7" id="KW-0472">Membrane</keyword>
<evidence type="ECO:0000256" key="2">
    <source>
        <dbReference type="ARBA" id="ARBA00005745"/>
    </source>
</evidence>
<evidence type="ECO:0000256" key="4">
    <source>
        <dbReference type="ARBA" id="ARBA00022692"/>
    </source>
</evidence>
<evidence type="ECO:0000259" key="8">
    <source>
        <dbReference type="Pfam" id="PF00482"/>
    </source>
</evidence>
<evidence type="ECO:0000256" key="3">
    <source>
        <dbReference type="ARBA" id="ARBA00022475"/>
    </source>
</evidence>
<dbReference type="PANTHER" id="PTHR30012:SF0">
    <property type="entry name" value="TYPE II SECRETION SYSTEM PROTEIN F-RELATED"/>
    <property type="match status" value="1"/>
</dbReference>